<dbReference type="AlphaFoldDB" id="A0A0S6VWL2"/>
<name>A0A0S6VWL2_9BACT</name>
<reference evidence="1" key="1">
    <citation type="journal article" date="2015" name="PeerJ">
        <title>First genomic representation of candidate bacterial phylum KSB3 points to enhanced environmental sensing as a trigger of wastewater bulking.</title>
        <authorList>
            <person name="Sekiguchi Y."/>
            <person name="Ohashi A."/>
            <person name="Parks D.H."/>
            <person name="Yamauchi T."/>
            <person name="Tyson G.W."/>
            <person name="Hugenholtz P."/>
        </authorList>
    </citation>
    <scope>NUCLEOTIDE SEQUENCE [LARGE SCALE GENOMIC DNA]</scope>
</reference>
<organism evidence="1">
    <name type="scientific">Candidatus Moduliflexus flocculans</name>
    <dbReference type="NCBI Taxonomy" id="1499966"/>
    <lineage>
        <taxon>Bacteria</taxon>
        <taxon>Candidatus Moduliflexota</taxon>
        <taxon>Candidatus Moduliflexia</taxon>
        <taxon>Candidatus Moduliflexales</taxon>
        <taxon>Candidatus Moduliflexaceae</taxon>
    </lineage>
</organism>
<evidence type="ECO:0000313" key="2">
    <source>
        <dbReference type="Proteomes" id="UP000030700"/>
    </source>
</evidence>
<dbReference type="HOGENOM" id="CLU_3395224_0_0_0"/>
<dbReference type="Proteomes" id="UP000030700">
    <property type="component" value="Unassembled WGS sequence"/>
</dbReference>
<protein>
    <submittedName>
        <fullName evidence="1">Uncharacterized protein</fullName>
    </submittedName>
</protein>
<proteinExistence type="predicted"/>
<evidence type="ECO:0000313" key="1">
    <source>
        <dbReference type="EMBL" id="GAK50153.1"/>
    </source>
</evidence>
<sequence>MNVSGFQELNLAHEIKKAEELLANVEHSKEK</sequence>
<keyword evidence="2" id="KW-1185">Reference proteome</keyword>
<accession>A0A0S6VWL2</accession>
<dbReference type="EMBL" id="DF820456">
    <property type="protein sequence ID" value="GAK50153.1"/>
    <property type="molecule type" value="Genomic_DNA"/>
</dbReference>
<gene>
    <name evidence="1" type="ORF">U14_01380</name>
</gene>